<name>Q9XSS3_CANLF</name>
<accession>Q9XSS3</accession>
<feature type="region of interest" description="Disordered" evidence="1">
    <location>
        <begin position="1"/>
        <end position="54"/>
    </location>
</feature>
<evidence type="ECO:0000256" key="1">
    <source>
        <dbReference type="SAM" id="MobiDB-lite"/>
    </source>
</evidence>
<evidence type="ECO:0000313" key="2">
    <source>
        <dbReference type="EMBL" id="CAB46844.1"/>
    </source>
</evidence>
<protein>
    <submittedName>
        <fullName evidence="2">Uncharacterized protein</fullName>
    </submittedName>
</protein>
<dbReference type="EMBL" id="AJ388545">
    <property type="protein sequence ID" value="CAB46844.1"/>
    <property type="molecule type" value="mRNA"/>
</dbReference>
<dbReference type="AlphaFoldDB" id="Q9XSS3"/>
<sequence length="82" mass="9027">WRGAPRSGCLGPSPRSCARPPLPPAAQRQGSHRRTEQRRLSGPSVPRARGGRAGRRFALCQSGTVSPPKYSDQPGLFFFFFF</sequence>
<organism evidence="2">
    <name type="scientific">Canis lupus familiaris</name>
    <name type="common">Dog</name>
    <name type="synonym">Canis familiaris</name>
    <dbReference type="NCBI Taxonomy" id="9615"/>
    <lineage>
        <taxon>Eukaryota</taxon>
        <taxon>Metazoa</taxon>
        <taxon>Chordata</taxon>
        <taxon>Craniata</taxon>
        <taxon>Vertebrata</taxon>
        <taxon>Euteleostomi</taxon>
        <taxon>Mammalia</taxon>
        <taxon>Eutheria</taxon>
        <taxon>Laurasiatheria</taxon>
        <taxon>Carnivora</taxon>
        <taxon>Caniformia</taxon>
        <taxon>Canidae</taxon>
        <taxon>Canis</taxon>
    </lineage>
</organism>
<reference evidence="2" key="1">
    <citation type="journal article" date="2000" name="Anal. Biochem.">
        <title>A method for the large-scale cloning of nuclear proteins and nuclear targeting sequences on a functional basis.</title>
        <authorList>
            <person name="Pichon B."/>
            <person name="Mercan D."/>
            <person name="Pouillon V."/>
            <person name="Christophe-Hobertus C."/>
            <person name="Christophe D."/>
        </authorList>
    </citation>
    <scope>NUCLEOTIDE SEQUENCE</scope>
    <source>
        <tissue evidence="2">Thyroid</tissue>
    </source>
</reference>
<feature type="non-terminal residue" evidence="2">
    <location>
        <position position="1"/>
    </location>
</feature>
<proteinExistence type="evidence at transcript level"/>